<sequence>MDYLLNTENVTLRDFRWSFYKWLNARYRHVSTFQSWHAECGNLRDFRTQVAAHVGYLWKEGYSIWQDDRSTGLIKHPIWGEVDPERLRGISSRKNKEQRTIVTPFTYECFKHMYFRDHLESRDVTDDAVLAQISARKAALGLTPLGALQAPDANLLTPKSMPDTVGDGIIAVHPGDVVCVEGDSNGPWKAASTMTWYAFVLAVRPFQETVCLDVIWLYEPVHTTLGKASYPFPNELFMSDHCDHGRDAVDIHCVTGKVDVSWFASDPSLESGLFVRQKYRTFAEEDHYDFVSLHESDFICRCSKHLPVFEECRKKYQIGDTVLVRGRDPDLREDCLEPAQVVDFKLDSQRVILRRLRRKSQCDPAAKPNELLLTEELFIKPPSKVIRKCHVRFFDADVVRESLPTPYDREGAGDCYFIVDTGNTEPPRLPDTSNKNEGEDSKDGACLPSPEQGLDLEQPPQIDKLRGMGIFCGGGNFDRGLEDGGAVEFRYAVDWAERAIYSYRANADNPDATHFFWGSVNDYLAQAINGSQDECIARVGSINLLAAGSPCPGFSALQPDKQSSDALRDASMVASVVSFVDFYCPKYCFLENVINMTRGMGANKDENVFAQILAALVALGYQVQQFHTDAWSHGSPQSRSRVFIVASAPGLAPLPHPQLTHAHPYDDNMRKSSLGRSSNGEPFGKRIDHYTPFQHVSPAESTADLPNVGDSQPQLCPAFPDHRTPSEQSGVSRSRIAAIPTQPCGLGLVQLGHQGKLSGEPLECFQSFGSVRKSHSSNSYSRVYGDRQFPTVTTALRVNCGMSGRTLHWSQNRLLTVMELRRAQGFLDHEVTIGSPGQQVVIIGNSVDRKVGLTLGLSLRASWTSSCTNMLQQQSMDAAQVGQDNWSQQGLTTALNMQHNDNAHRRITAGEQEFATRSNDGLRDAEEEFDERGKSRRGVVDSDGESVDPLALDTDSGRLPLSPSSPYRGSQPFRRWNTLGMPCHIRSKKGTAVISLSDRPAPTDDGSSPVIVEKTVRQGGYVLIEREA</sequence>
<dbReference type="Proteomes" id="UP001281147">
    <property type="component" value="Unassembled WGS sequence"/>
</dbReference>
<name>A0ACC3N2Z0_9PEZI</name>
<evidence type="ECO:0000313" key="2">
    <source>
        <dbReference type="Proteomes" id="UP001281147"/>
    </source>
</evidence>
<gene>
    <name evidence="1" type="ORF">LTR37_011186</name>
</gene>
<dbReference type="EMBL" id="JAUTXU010000096">
    <property type="protein sequence ID" value="KAK3709022.1"/>
    <property type="molecule type" value="Genomic_DNA"/>
</dbReference>
<reference evidence="1" key="1">
    <citation type="submission" date="2023-07" db="EMBL/GenBank/DDBJ databases">
        <title>Black Yeasts Isolated from many extreme environments.</title>
        <authorList>
            <person name="Coleine C."/>
            <person name="Stajich J.E."/>
            <person name="Selbmann L."/>
        </authorList>
    </citation>
    <scope>NUCLEOTIDE SEQUENCE</scope>
    <source>
        <strain evidence="1">CCFEE 5714</strain>
    </source>
</reference>
<proteinExistence type="predicted"/>
<keyword evidence="2" id="KW-1185">Reference proteome</keyword>
<comment type="caution">
    <text evidence="1">The sequence shown here is derived from an EMBL/GenBank/DDBJ whole genome shotgun (WGS) entry which is preliminary data.</text>
</comment>
<accession>A0ACC3N2Z0</accession>
<evidence type="ECO:0000313" key="1">
    <source>
        <dbReference type="EMBL" id="KAK3709022.1"/>
    </source>
</evidence>
<organism evidence="1 2">
    <name type="scientific">Vermiconidia calcicola</name>
    <dbReference type="NCBI Taxonomy" id="1690605"/>
    <lineage>
        <taxon>Eukaryota</taxon>
        <taxon>Fungi</taxon>
        <taxon>Dikarya</taxon>
        <taxon>Ascomycota</taxon>
        <taxon>Pezizomycotina</taxon>
        <taxon>Dothideomycetes</taxon>
        <taxon>Dothideomycetidae</taxon>
        <taxon>Mycosphaerellales</taxon>
        <taxon>Extremaceae</taxon>
        <taxon>Vermiconidia</taxon>
    </lineage>
</organism>
<protein>
    <submittedName>
        <fullName evidence="1">Uncharacterized protein</fullName>
    </submittedName>
</protein>